<dbReference type="GO" id="GO:0012505">
    <property type="term" value="C:endomembrane system"/>
    <property type="evidence" value="ECO:0007669"/>
    <property type="project" value="UniProtKB-SubCell"/>
</dbReference>
<dbReference type="Pfam" id="PF04191">
    <property type="entry name" value="PEMT"/>
    <property type="match status" value="1"/>
</dbReference>
<dbReference type="GO" id="GO:0016740">
    <property type="term" value="F:transferase activity"/>
    <property type="evidence" value="ECO:0007669"/>
    <property type="project" value="UniProtKB-ARBA"/>
</dbReference>
<keyword evidence="3 5" id="KW-1133">Transmembrane helix</keyword>
<name>S0EVG0_CHTCT</name>
<keyword evidence="7" id="KW-1185">Reference proteome</keyword>
<keyword evidence="4 5" id="KW-0472">Membrane</keyword>
<dbReference type="eggNOG" id="COG2020">
    <property type="taxonomic scope" value="Bacteria"/>
</dbReference>
<dbReference type="KEGG" id="ccz:CCALI_01590"/>
<evidence type="ECO:0000256" key="4">
    <source>
        <dbReference type="ARBA" id="ARBA00023136"/>
    </source>
</evidence>
<dbReference type="RefSeq" id="WP_016482939.1">
    <property type="nucleotide sequence ID" value="NC_021487.1"/>
</dbReference>
<reference evidence="7" key="1">
    <citation type="submission" date="2013-03" db="EMBL/GenBank/DDBJ databases">
        <title>Genome sequence of Chthonomonas calidirosea, the first sequenced genome from the Armatimonadetes phylum (formally candidate division OP10).</title>
        <authorList>
            <person name="Lee K.C.Y."/>
            <person name="Morgan X.C."/>
            <person name="Dunfield P.F."/>
            <person name="Tamas I."/>
            <person name="Houghton K.M."/>
            <person name="Vyssotski M."/>
            <person name="Ryan J.L.J."/>
            <person name="Lagutin K."/>
            <person name="McDonald I.R."/>
            <person name="Stott M.B."/>
        </authorList>
    </citation>
    <scope>NUCLEOTIDE SEQUENCE [LARGE SCALE GENOMIC DNA]</scope>
    <source>
        <strain evidence="7">DSM 23976 / ICMP 18418 / T49</strain>
    </source>
</reference>
<dbReference type="OrthoDB" id="9782395at2"/>
<keyword evidence="2 5" id="KW-0812">Transmembrane</keyword>
<evidence type="ECO:0000256" key="5">
    <source>
        <dbReference type="SAM" id="Phobius"/>
    </source>
</evidence>
<dbReference type="HOGENOM" id="CLU_097928_0_0_0"/>
<dbReference type="PATRIC" id="fig|1303518.3.peg.1631"/>
<organism evidence="6 7">
    <name type="scientific">Chthonomonas calidirosea (strain DSM 23976 / ICMP 18418 / T49)</name>
    <dbReference type="NCBI Taxonomy" id="1303518"/>
    <lineage>
        <taxon>Bacteria</taxon>
        <taxon>Bacillati</taxon>
        <taxon>Armatimonadota</taxon>
        <taxon>Chthonomonadia</taxon>
        <taxon>Chthonomonadales</taxon>
        <taxon>Chthonomonadaceae</taxon>
        <taxon>Chthonomonas</taxon>
    </lineage>
</organism>
<dbReference type="Proteomes" id="UP000014227">
    <property type="component" value="Chromosome I"/>
</dbReference>
<feature type="transmembrane region" description="Helical" evidence="5">
    <location>
        <begin position="189"/>
        <end position="207"/>
    </location>
</feature>
<dbReference type="AlphaFoldDB" id="S0EVG0"/>
<accession>S0EVG0</accession>
<evidence type="ECO:0000313" key="6">
    <source>
        <dbReference type="EMBL" id="CCW35406.1"/>
    </source>
</evidence>
<dbReference type="InterPro" id="IPR007318">
    <property type="entry name" value="Phopholipid_MeTrfase"/>
</dbReference>
<dbReference type="PANTHER" id="PTHR12714:SF9">
    <property type="entry name" value="PROTEIN-S-ISOPRENYLCYSTEINE O-METHYLTRANSFERASE"/>
    <property type="match status" value="1"/>
</dbReference>
<dbReference type="InParanoid" id="S0EVG0"/>
<feature type="transmembrane region" description="Helical" evidence="5">
    <location>
        <begin position="97"/>
        <end position="114"/>
    </location>
</feature>
<feature type="transmembrane region" description="Helical" evidence="5">
    <location>
        <begin position="21"/>
        <end position="42"/>
    </location>
</feature>
<dbReference type="PANTHER" id="PTHR12714">
    <property type="entry name" value="PROTEIN-S ISOPRENYLCYSTEINE O-METHYLTRANSFERASE"/>
    <property type="match status" value="1"/>
</dbReference>
<dbReference type="STRING" id="454171.CP488_02506"/>
<dbReference type="Gene3D" id="1.20.120.1630">
    <property type="match status" value="1"/>
</dbReference>
<evidence type="ECO:0000256" key="2">
    <source>
        <dbReference type="ARBA" id="ARBA00022692"/>
    </source>
</evidence>
<dbReference type="EMBL" id="HF951689">
    <property type="protein sequence ID" value="CCW35406.1"/>
    <property type="molecule type" value="Genomic_DNA"/>
</dbReference>
<protein>
    <recommendedName>
        <fullName evidence="8">Isoprenylcysteine carboxylmethyltransferase family protein</fullName>
    </recommendedName>
</protein>
<gene>
    <name evidence="6" type="ORF">CCALI_01590</name>
</gene>
<evidence type="ECO:0000256" key="3">
    <source>
        <dbReference type="ARBA" id="ARBA00022989"/>
    </source>
</evidence>
<feature type="transmembrane region" description="Helical" evidence="5">
    <location>
        <begin position="54"/>
        <end position="76"/>
    </location>
</feature>
<evidence type="ECO:0000313" key="7">
    <source>
        <dbReference type="Proteomes" id="UP000014227"/>
    </source>
</evidence>
<sequence>MSNFSLRATTARMLHRPPREWGAWIFQRRTWLPLLLLPILAIPFGIETNLRFDILAGILLVALGETIRILAVGYAGTITRTRHGRLAPLITAGPYRIVRNPLYIGNLLIFAGLLGLLGRWLWLPLLLPLALGYYHLVVLWEEQHLKRIFGEEYEAYARQVGRWWPRFGNLTPPCIHRFYLAVALRSERGTLGMLMLAVLVCLLYWTILL</sequence>
<evidence type="ECO:0008006" key="8">
    <source>
        <dbReference type="Google" id="ProtNLM"/>
    </source>
</evidence>
<evidence type="ECO:0000256" key="1">
    <source>
        <dbReference type="ARBA" id="ARBA00004127"/>
    </source>
</evidence>
<comment type="subcellular location">
    <subcellularLocation>
        <location evidence="1">Endomembrane system</location>
        <topology evidence="1">Multi-pass membrane protein</topology>
    </subcellularLocation>
</comment>
<proteinExistence type="predicted"/>